<dbReference type="GO" id="GO:0005524">
    <property type="term" value="F:ATP binding"/>
    <property type="evidence" value="ECO:0007669"/>
    <property type="project" value="InterPro"/>
</dbReference>
<dbReference type="InterPro" id="IPR006083">
    <property type="entry name" value="PRK/URK"/>
</dbReference>
<dbReference type="GO" id="GO:0004849">
    <property type="term" value="F:uridine kinase activity"/>
    <property type="evidence" value="ECO:0007669"/>
    <property type="project" value="UniProtKB-EC"/>
</dbReference>
<gene>
    <name evidence="2" type="primary">udk_61</name>
    <name evidence="2" type="ORF">SDC9_160839</name>
</gene>
<dbReference type="Gene3D" id="3.40.50.300">
    <property type="entry name" value="P-loop containing nucleotide triphosphate hydrolases"/>
    <property type="match status" value="1"/>
</dbReference>
<proteinExistence type="predicted"/>
<dbReference type="InterPro" id="IPR027417">
    <property type="entry name" value="P-loop_NTPase"/>
</dbReference>
<keyword evidence="2" id="KW-0808">Transferase</keyword>
<dbReference type="EMBL" id="VSSQ01060017">
    <property type="protein sequence ID" value="MPN13518.1"/>
    <property type="molecule type" value="Genomic_DNA"/>
</dbReference>
<accession>A0A645FGJ4</accession>
<feature type="domain" description="Phosphoribulokinase/uridine kinase" evidence="1">
    <location>
        <begin position="5"/>
        <end position="133"/>
    </location>
</feature>
<dbReference type="AlphaFoldDB" id="A0A645FGJ4"/>
<reference evidence="2" key="1">
    <citation type="submission" date="2019-08" db="EMBL/GenBank/DDBJ databases">
        <authorList>
            <person name="Kucharzyk K."/>
            <person name="Murdoch R.W."/>
            <person name="Higgins S."/>
            <person name="Loffler F."/>
        </authorList>
    </citation>
    <scope>NUCLEOTIDE SEQUENCE</scope>
</reference>
<dbReference type="EC" id="2.7.1.48" evidence="2"/>
<name>A0A645FGJ4_9ZZZZ</name>
<dbReference type="SUPFAM" id="SSF52540">
    <property type="entry name" value="P-loop containing nucleoside triphosphate hydrolases"/>
    <property type="match status" value="1"/>
</dbReference>
<evidence type="ECO:0000259" key="1">
    <source>
        <dbReference type="Pfam" id="PF00485"/>
    </source>
</evidence>
<comment type="caution">
    <text evidence="2">The sequence shown here is derived from an EMBL/GenBank/DDBJ whole genome shotgun (WGS) entry which is preliminary data.</text>
</comment>
<evidence type="ECO:0000313" key="2">
    <source>
        <dbReference type="EMBL" id="MPN13518.1"/>
    </source>
</evidence>
<sequence length="195" mass="22299">MNSLLAGEVVDLPSFDFLDGHKKFGKRITNITANQPIIIEGIHALNKELTSLIPDAEKFKIYISPLTQLNIDEHNRIPTTDARMLRRMVRDFNFRGHSAKSTINAWPKVRAGEDKNIFPFSNEADAFFNSVHLYEISVLKKYAEPLLREIKKEDVEYSEAKRLLKFLSFFEAIEDDSIIANNSILREFIGGSILV</sequence>
<keyword evidence="2" id="KW-0418">Kinase</keyword>
<dbReference type="Pfam" id="PF00485">
    <property type="entry name" value="PRK"/>
    <property type="match status" value="1"/>
</dbReference>
<organism evidence="2">
    <name type="scientific">bioreactor metagenome</name>
    <dbReference type="NCBI Taxonomy" id="1076179"/>
    <lineage>
        <taxon>unclassified sequences</taxon>
        <taxon>metagenomes</taxon>
        <taxon>ecological metagenomes</taxon>
    </lineage>
</organism>
<protein>
    <submittedName>
        <fullName evidence="2">Uridine kinase</fullName>
        <ecNumber evidence="2">2.7.1.48</ecNumber>
    </submittedName>
</protein>